<dbReference type="InterPro" id="IPR012337">
    <property type="entry name" value="RNaseH-like_sf"/>
</dbReference>
<dbReference type="Proteomes" id="UP000076532">
    <property type="component" value="Unassembled WGS sequence"/>
</dbReference>
<dbReference type="OrthoDB" id="3236755at2759"/>
<evidence type="ECO:0000313" key="2">
    <source>
        <dbReference type="Proteomes" id="UP000076532"/>
    </source>
</evidence>
<accession>A0A165YM72</accession>
<evidence type="ECO:0008006" key="3">
    <source>
        <dbReference type="Google" id="ProtNLM"/>
    </source>
</evidence>
<proteinExistence type="predicted"/>
<dbReference type="EMBL" id="KV417694">
    <property type="protein sequence ID" value="KZP09713.1"/>
    <property type="molecule type" value="Genomic_DNA"/>
</dbReference>
<dbReference type="SUPFAM" id="SSF53098">
    <property type="entry name" value="Ribonuclease H-like"/>
    <property type="match status" value="1"/>
</dbReference>
<protein>
    <recommendedName>
        <fullName evidence="3">DUF659 domain-containing protein</fullName>
    </recommendedName>
</protein>
<gene>
    <name evidence="1" type="ORF">FIBSPDRAFT_759577</name>
</gene>
<evidence type="ECO:0000313" key="1">
    <source>
        <dbReference type="EMBL" id="KZP09713.1"/>
    </source>
</evidence>
<dbReference type="AlphaFoldDB" id="A0A165YM72"/>
<sequence length="243" mass="27602">SIVVSDTTGNVKKCRAMICKRWPWILNCPDPCHQLNLMMKDIMVMAIISVITTYFSHSNYATHHLKEELKKEKDQRGIQVAGATRFSSFSIHARSISRCLYPIQRCLVSGTIKFDTKAYLMPGTDCLKFQMDLHNVNQLLTPIARGLETLEGQNTTCSDVFHVYTGIAVNFVTMFSDKDSLVYQYRTATFNIYNRRFNNFMNDCTPGMFILAYLLDPGKHLRITSASSELNSVQSTTKIGLLD</sequence>
<name>A0A165YM72_9AGAM</name>
<reference evidence="1 2" key="1">
    <citation type="journal article" date="2016" name="Mol. Biol. Evol.">
        <title>Comparative Genomics of Early-Diverging Mushroom-Forming Fungi Provides Insights into the Origins of Lignocellulose Decay Capabilities.</title>
        <authorList>
            <person name="Nagy L.G."/>
            <person name="Riley R."/>
            <person name="Tritt A."/>
            <person name="Adam C."/>
            <person name="Daum C."/>
            <person name="Floudas D."/>
            <person name="Sun H."/>
            <person name="Yadav J.S."/>
            <person name="Pangilinan J."/>
            <person name="Larsson K.H."/>
            <person name="Matsuura K."/>
            <person name="Barry K."/>
            <person name="Labutti K."/>
            <person name="Kuo R."/>
            <person name="Ohm R.A."/>
            <person name="Bhattacharya S.S."/>
            <person name="Shirouzu T."/>
            <person name="Yoshinaga Y."/>
            <person name="Martin F.M."/>
            <person name="Grigoriev I.V."/>
            <person name="Hibbett D.S."/>
        </authorList>
    </citation>
    <scope>NUCLEOTIDE SEQUENCE [LARGE SCALE GENOMIC DNA]</scope>
    <source>
        <strain evidence="1 2">CBS 109695</strain>
    </source>
</reference>
<feature type="non-terminal residue" evidence="1">
    <location>
        <position position="1"/>
    </location>
</feature>
<keyword evidence="2" id="KW-1185">Reference proteome</keyword>
<organism evidence="1 2">
    <name type="scientific">Athelia psychrophila</name>
    <dbReference type="NCBI Taxonomy" id="1759441"/>
    <lineage>
        <taxon>Eukaryota</taxon>
        <taxon>Fungi</taxon>
        <taxon>Dikarya</taxon>
        <taxon>Basidiomycota</taxon>
        <taxon>Agaricomycotina</taxon>
        <taxon>Agaricomycetes</taxon>
        <taxon>Agaricomycetidae</taxon>
        <taxon>Atheliales</taxon>
        <taxon>Atheliaceae</taxon>
        <taxon>Athelia</taxon>
    </lineage>
</organism>